<protein>
    <recommendedName>
        <fullName evidence="4">Lipopolysaccharide export system protein LptA</fullName>
    </recommendedName>
</protein>
<evidence type="ECO:0000313" key="7">
    <source>
        <dbReference type="Proteomes" id="UP000256829"/>
    </source>
</evidence>
<dbReference type="InterPro" id="IPR052037">
    <property type="entry name" value="LPS_export_LptA"/>
</dbReference>
<comment type="similarity">
    <text evidence="4">Belongs to the LptA family.</text>
</comment>
<comment type="subunit">
    <text evidence="4">Component of the lipopolysaccharide transport and assembly complex.</text>
</comment>
<dbReference type="NCBIfam" id="TIGR03002">
    <property type="entry name" value="outer_YhbN_LptA"/>
    <property type="match status" value="1"/>
</dbReference>
<dbReference type="InterPro" id="IPR014340">
    <property type="entry name" value="LptA"/>
</dbReference>
<dbReference type="HAMAP" id="MF_01914">
    <property type="entry name" value="LPS_assembly_LptA"/>
    <property type="match status" value="1"/>
</dbReference>
<dbReference type="GO" id="GO:0030288">
    <property type="term" value="C:outer membrane-bounded periplasmic space"/>
    <property type="evidence" value="ECO:0007669"/>
    <property type="project" value="TreeGrafter"/>
</dbReference>
<comment type="caution">
    <text evidence="6">The sequence shown here is derived from an EMBL/GenBank/DDBJ whole genome shotgun (WGS) entry which is preliminary data.</text>
</comment>
<dbReference type="PANTHER" id="PTHR36504:SF1">
    <property type="entry name" value="LIPOPOLYSACCHARIDE EXPORT SYSTEM PROTEIN LPTA"/>
    <property type="match status" value="1"/>
</dbReference>
<evidence type="ECO:0000256" key="3">
    <source>
        <dbReference type="ARBA" id="ARBA00022764"/>
    </source>
</evidence>
<sequence length="185" mass="19616">MPTSMPSASPSRTMSRPDMNVLPLSAVLLALALMPATVFARTSDRNKPMDIDAGKSDYSMDDSRPTVLSGGVIITQGTLEIRADQAVITSANGDPVRVVLTGSPVTLKQELDDGKQMDAVAKKVDYDLKTEIVVFTGSVNIRQPSGSIAGERVVYNMRTGQVQGGGQGTNDRVKIRIIPKNQGGG</sequence>
<evidence type="ECO:0000256" key="1">
    <source>
        <dbReference type="ARBA" id="ARBA00022448"/>
    </source>
</evidence>
<keyword evidence="7" id="KW-1185">Reference proteome</keyword>
<proteinExistence type="inferred from homology"/>
<dbReference type="GO" id="GO:0017089">
    <property type="term" value="F:glycolipid transfer activity"/>
    <property type="evidence" value="ECO:0007669"/>
    <property type="project" value="TreeGrafter"/>
</dbReference>
<dbReference type="GO" id="GO:0001530">
    <property type="term" value="F:lipopolysaccharide binding"/>
    <property type="evidence" value="ECO:0007669"/>
    <property type="project" value="InterPro"/>
</dbReference>
<feature type="domain" description="Organic solvent tolerance-like N-terminal" evidence="5">
    <location>
        <begin position="51"/>
        <end position="160"/>
    </location>
</feature>
<dbReference type="Proteomes" id="UP000256829">
    <property type="component" value="Unassembled WGS sequence"/>
</dbReference>
<keyword evidence="3 4" id="KW-0574">Periplasm</keyword>
<dbReference type="GO" id="GO:0009279">
    <property type="term" value="C:cell outer membrane"/>
    <property type="evidence" value="ECO:0007669"/>
    <property type="project" value="TreeGrafter"/>
</dbReference>
<dbReference type="PANTHER" id="PTHR36504">
    <property type="entry name" value="LIPOPOLYSACCHARIDE EXPORT SYSTEM PROTEIN LPTA"/>
    <property type="match status" value="1"/>
</dbReference>
<comment type="function">
    <text evidence="4">Involved in the assembly of lipopolysaccharide (LPS). Required for the translocation of LPS from the inner membrane to the outer membrane. May form a bridge between the inner membrane and the outer membrane, via interactions with LptC and LptD, thereby facilitating LPS transfer across the periplasm.</text>
</comment>
<dbReference type="Pfam" id="PF03968">
    <property type="entry name" value="LptD_N"/>
    <property type="match status" value="1"/>
</dbReference>
<evidence type="ECO:0000259" key="5">
    <source>
        <dbReference type="Pfam" id="PF03968"/>
    </source>
</evidence>
<keyword evidence="1 4" id="KW-0813">Transport</keyword>
<reference evidence="6 7" key="1">
    <citation type="submission" date="2018-08" db="EMBL/GenBank/DDBJ databases">
        <title>Lysobacter soli KCTC 22011, whole genome shotgun sequence.</title>
        <authorList>
            <person name="Zhang X."/>
            <person name="Feng G."/>
            <person name="Zhu H."/>
        </authorList>
    </citation>
    <scope>NUCLEOTIDE SEQUENCE [LARGE SCALE GENOMIC DNA]</scope>
    <source>
        <strain evidence="6 7">KCTC 22011</strain>
    </source>
</reference>
<dbReference type="EMBL" id="QTJR01000006">
    <property type="protein sequence ID" value="RDY67176.1"/>
    <property type="molecule type" value="Genomic_DNA"/>
</dbReference>
<comment type="subcellular location">
    <subcellularLocation>
        <location evidence="4">Periplasm</location>
    </subcellularLocation>
</comment>
<gene>
    <name evidence="4 6" type="primary">lptA</name>
    <name evidence="6" type="ORF">DX912_10965</name>
</gene>
<evidence type="ECO:0000313" key="6">
    <source>
        <dbReference type="EMBL" id="RDY67176.1"/>
    </source>
</evidence>
<evidence type="ECO:0000256" key="2">
    <source>
        <dbReference type="ARBA" id="ARBA00022729"/>
    </source>
</evidence>
<dbReference type="GO" id="GO:0015920">
    <property type="term" value="P:lipopolysaccharide transport"/>
    <property type="evidence" value="ECO:0007669"/>
    <property type="project" value="UniProtKB-UniRule"/>
</dbReference>
<name>A0A3D8VCM1_9GAMM</name>
<accession>A0A3D8VCM1</accession>
<organism evidence="6 7">
    <name type="scientific">Lysobacter soli</name>
    <dbReference type="NCBI Taxonomy" id="453783"/>
    <lineage>
        <taxon>Bacteria</taxon>
        <taxon>Pseudomonadati</taxon>
        <taxon>Pseudomonadota</taxon>
        <taxon>Gammaproteobacteria</taxon>
        <taxon>Lysobacterales</taxon>
        <taxon>Lysobacteraceae</taxon>
        <taxon>Lysobacter</taxon>
    </lineage>
</organism>
<dbReference type="Gene3D" id="2.60.450.10">
    <property type="entry name" value="Lipopolysaccharide (LPS) transport protein A like domain"/>
    <property type="match status" value="1"/>
</dbReference>
<keyword evidence="2" id="KW-0732">Signal</keyword>
<dbReference type="GO" id="GO:0043165">
    <property type="term" value="P:Gram-negative-bacterium-type cell outer membrane assembly"/>
    <property type="evidence" value="ECO:0007669"/>
    <property type="project" value="UniProtKB-UniRule"/>
</dbReference>
<dbReference type="InterPro" id="IPR005653">
    <property type="entry name" value="OstA-like_N"/>
</dbReference>
<dbReference type="AlphaFoldDB" id="A0A3D8VCM1"/>
<evidence type="ECO:0000256" key="4">
    <source>
        <dbReference type="HAMAP-Rule" id="MF_01914"/>
    </source>
</evidence>